<dbReference type="EMBL" id="JAGEUA010000004">
    <property type="protein sequence ID" value="KAL0985353.1"/>
    <property type="molecule type" value="Genomic_DNA"/>
</dbReference>
<feature type="compositionally biased region" description="Polar residues" evidence="3">
    <location>
        <begin position="299"/>
        <end position="309"/>
    </location>
</feature>
<sequence>MMSVIVLRLQGLKTEAGIKDIRRFFANLHIPEGAVKIVGGHLGEAFIVFNKEEDAQHAVQQSGSLLKGSPVTLHISSIAEMNRKMHLNLHSLTLLPALVPEIEPFSPLAVPSADSGADCLTDVAAKVQGPEPKLLGEHNKLEVSAPGTSIRVDSTAVAVEELRRPEDTSSPTPGYVRLFGLPDTVTRLEICRFFQGLAVRQVILNVKLGLRYGCLVKFSHAGDADHALWFNNQKLDSSLVEVRGASEEMWSYAVKQCQNPSYDPLENPVYRPKFQRELPPHTIQQDQPPLNSKERSLERPNQSCRNQKLISEPNKDGELPRTCARKCSEDQSLSPKRPRTCESVSPTVENTSGQKPTPENN</sequence>
<dbReference type="AlphaFoldDB" id="A0ABD0WYC7"/>
<accession>A0ABD0WYC7</accession>
<evidence type="ECO:0000256" key="3">
    <source>
        <dbReference type="SAM" id="MobiDB-lite"/>
    </source>
</evidence>
<dbReference type="GO" id="GO:0003723">
    <property type="term" value="F:RNA binding"/>
    <property type="evidence" value="ECO:0007669"/>
    <property type="project" value="UniProtKB-KW"/>
</dbReference>
<feature type="domain" description="RRM" evidence="4">
    <location>
        <begin position="175"/>
        <end position="243"/>
    </location>
</feature>
<dbReference type="SMART" id="SM00360">
    <property type="entry name" value="RRM"/>
    <property type="match status" value="2"/>
</dbReference>
<dbReference type="InterPro" id="IPR000504">
    <property type="entry name" value="RRM_dom"/>
</dbReference>
<keyword evidence="1" id="KW-0677">Repeat</keyword>
<evidence type="ECO:0000256" key="2">
    <source>
        <dbReference type="ARBA" id="ARBA00022884"/>
    </source>
</evidence>
<feature type="compositionally biased region" description="Polar residues" evidence="3">
    <location>
        <begin position="342"/>
        <end position="361"/>
    </location>
</feature>
<keyword evidence="2" id="KW-0694">RNA-binding</keyword>
<feature type="domain" description="RRM" evidence="4">
    <location>
        <begin position="6"/>
        <end position="74"/>
    </location>
</feature>
<evidence type="ECO:0000259" key="4">
    <source>
        <dbReference type="SMART" id="SM00360"/>
    </source>
</evidence>
<dbReference type="InterPro" id="IPR035979">
    <property type="entry name" value="RBD_domain_sf"/>
</dbReference>
<dbReference type="Proteomes" id="UP001557470">
    <property type="component" value="Unassembled WGS sequence"/>
</dbReference>
<organism evidence="5 6">
    <name type="scientific">Umbra pygmaea</name>
    <name type="common">Eastern mudminnow</name>
    <dbReference type="NCBI Taxonomy" id="75934"/>
    <lineage>
        <taxon>Eukaryota</taxon>
        <taxon>Metazoa</taxon>
        <taxon>Chordata</taxon>
        <taxon>Craniata</taxon>
        <taxon>Vertebrata</taxon>
        <taxon>Euteleostomi</taxon>
        <taxon>Actinopterygii</taxon>
        <taxon>Neopterygii</taxon>
        <taxon>Teleostei</taxon>
        <taxon>Protacanthopterygii</taxon>
        <taxon>Esociformes</taxon>
        <taxon>Umbridae</taxon>
        <taxon>Umbra</taxon>
    </lineage>
</organism>
<protein>
    <recommendedName>
        <fullName evidence="4">RRM domain-containing protein</fullName>
    </recommendedName>
</protein>
<reference evidence="5 6" key="1">
    <citation type="submission" date="2024-06" db="EMBL/GenBank/DDBJ databases">
        <authorList>
            <person name="Pan Q."/>
            <person name="Wen M."/>
            <person name="Jouanno E."/>
            <person name="Zahm M."/>
            <person name="Klopp C."/>
            <person name="Cabau C."/>
            <person name="Louis A."/>
            <person name="Berthelot C."/>
            <person name="Parey E."/>
            <person name="Roest Crollius H."/>
            <person name="Montfort J."/>
            <person name="Robinson-Rechavi M."/>
            <person name="Bouchez O."/>
            <person name="Lampietro C."/>
            <person name="Lopez Roques C."/>
            <person name="Donnadieu C."/>
            <person name="Postlethwait J."/>
            <person name="Bobe J."/>
            <person name="Verreycken H."/>
            <person name="Guiguen Y."/>
        </authorList>
    </citation>
    <scope>NUCLEOTIDE SEQUENCE [LARGE SCALE GENOMIC DNA]</scope>
    <source>
        <strain evidence="5">Up_M1</strain>
        <tissue evidence="5">Testis</tissue>
    </source>
</reference>
<dbReference type="InterPro" id="IPR050666">
    <property type="entry name" value="ESRP"/>
</dbReference>
<evidence type="ECO:0000313" key="6">
    <source>
        <dbReference type="Proteomes" id="UP001557470"/>
    </source>
</evidence>
<dbReference type="Gene3D" id="3.30.70.330">
    <property type="match status" value="2"/>
</dbReference>
<proteinExistence type="predicted"/>
<gene>
    <name evidence="5" type="ORF">UPYG_G00155840</name>
</gene>
<name>A0ABD0WYC7_UMBPY</name>
<evidence type="ECO:0000256" key="1">
    <source>
        <dbReference type="ARBA" id="ARBA00022737"/>
    </source>
</evidence>
<dbReference type="InterPro" id="IPR012677">
    <property type="entry name" value="Nucleotide-bd_a/b_plait_sf"/>
</dbReference>
<feature type="region of interest" description="Disordered" evidence="3">
    <location>
        <begin position="280"/>
        <end position="361"/>
    </location>
</feature>
<comment type="caution">
    <text evidence="5">The sequence shown here is derived from an EMBL/GenBank/DDBJ whole genome shotgun (WGS) entry which is preliminary data.</text>
</comment>
<dbReference type="SUPFAM" id="SSF54928">
    <property type="entry name" value="RNA-binding domain, RBD"/>
    <property type="match status" value="2"/>
</dbReference>
<evidence type="ECO:0000313" key="5">
    <source>
        <dbReference type="EMBL" id="KAL0985353.1"/>
    </source>
</evidence>
<dbReference type="PANTHER" id="PTHR13976">
    <property type="entry name" value="HETEROGENEOUS NUCLEAR RIBONUCLEOPROTEIN-RELATED"/>
    <property type="match status" value="1"/>
</dbReference>
<keyword evidence="6" id="KW-1185">Reference proteome</keyword>